<dbReference type="GO" id="GO:0010333">
    <property type="term" value="F:terpene synthase activity"/>
    <property type="evidence" value="ECO:0007669"/>
    <property type="project" value="InterPro"/>
</dbReference>
<dbReference type="Gene3D" id="1.10.600.10">
    <property type="entry name" value="Farnesyl Diphosphate Synthase"/>
    <property type="match status" value="2"/>
</dbReference>
<dbReference type="EMBL" id="OIVN01006259">
    <property type="protein sequence ID" value="SPD29094.1"/>
    <property type="molecule type" value="Genomic_DNA"/>
</dbReference>
<dbReference type="AlphaFoldDB" id="A0A2N9IXT0"/>
<evidence type="ECO:0000256" key="4">
    <source>
        <dbReference type="ARBA" id="ARBA00023239"/>
    </source>
</evidence>
<dbReference type="SUPFAM" id="SSF48239">
    <property type="entry name" value="Terpenoid cyclases/Protein prenyltransferases"/>
    <property type="match status" value="1"/>
</dbReference>
<keyword evidence="2" id="KW-0479">Metal-binding</keyword>
<comment type="cofactor">
    <cofactor evidence="1">
        <name>Mg(2+)</name>
        <dbReference type="ChEBI" id="CHEBI:18420"/>
    </cofactor>
</comment>
<gene>
    <name evidence="6" type="ORF">FSB_LOCUS56976</name>
</gene>
<proteinExistence type="predicted"/>
<dbReference type="InterPro" id="IPR008949">
    <property type="entry name" value="Isoprenoid_synthase_dom_sf"/>
</dbReference>
<evidence type="ECO:0000313" key="6">
    <source>
        <dbReference type="EMBL" id="SPD29094.1"/>
    </source>
</evidence>
<name>A0A2N9IXT0_FAGSY</name>
<dbReference type="InterPro" id="IPR034741">
    <property type="entry name" value="Terpene_cyclase-like_1_C"/>
</dbReference>
<dbReference type="SFLD" id="SFLDS00005">
    <property type="entry name" value="Isoprenoid_Synthase_Type_I"/>
    <property type="match status" value="1"/>
</dbReference>
<organism evidence="6">
    <name type="scientific">Fagus sylvatica</name>
    <name type="common">Beechnut</name>
    <dbReference type="NCBI Taxonomy" id="28930"/>
    <lineage>
        <taxon>Eukaryota</taxon>
        <taxon>Viridiplantae</taxon>
        <taxon>Streptophyta</taxon>
        <taxon>Embryophyta</taxon>
        <taxon>Tracheophyta</taxon>
        <taxon>Spermatophyta</taxon>
        <taxon>Magnoliopsida</taxon>
        <taxon>eudicotyledons</taxon>
        <taxon>Gunneridae</taxon>
        <taxon>Pentapetalae</taxon>
        <taxon>rosids</taxon>
        <taxon>fabids</taxon>
        <taxon>Fagales</taxon>
        <taxon>Fagaceae</taxon>
        <taxon>Fagus</taxon>
    </lineage>
</organism>
<dbReference type="Pfam" id="PF03936">
    <property type="entry name" value="Terpene_synth_C"/>
    <property type="match status" value="1"/>
</dbReference>
<dbReference type="SFLD" id="SFLDG01019">
    <property type="entry name" value="Terpene_Cyclase_Like_1_C_Termi"/>
    <property type="match status" value="1"/>
</dbReference>
<keyword evidence="4" id="KW-0456">Lyase</keyword>
<feature type="domain" description="Terpene synthase metal-binding" evidence="5">
    <location>
        <begin position="120"/>
        <end position="303"/>
    </location>
</feature>
<dbReference type="PANTHER" id="PTHR31225:SF98">
    <property type="entry name" value="TERPENE SYNTHASE 9-RELATED"/>
    <property type="match status" value="1"/>
</dbReference>
<dbReference type="Gene3D" id="1.50.10.130">
    <property type="entry name" value="Terpene synthase, N-terminal domain"/>
    <property type="match status" value="1"/>
</dbReference>
<dbReference type="GO" id="GO:0016114">
    <property type="term" value="P:terpenoid biosynthetic process"/>
    <property type="evidence" value="ECO:0007669"/>
    <property type="project" value="InterPro"/>
</dbReference>
<reference evidence="6" key="1">
    <citation type="submission" date="2018-02" db="EMBL/GenBank/DDBJ databases">
        <authorList>
            <person name="Cohen D.B."/>
            <person name="Kent A.D."/>
        </authorList>
    </citation>
    <scope>NUCLEOTIDE SEQUENCE</scope>
</reference>
<dbReference type="SUPFAM" id="SSF48576">
    <property type="entry name" value="Terpenoid synthases"/>
    <property type="match status" value="1"/>
</dbReference>
<dbReference type="InterPro" id="IPR008930">
    <property type="entry name" value="Terpenoid_cyclase/PrenylTrfase"/>
</dbReference>
<accession>A0A2N9IXT0</accession>
<dbReference type="PANTHER" id="PTHR31225">
    <property type="entry name" value="OS04G0344100 PROTEIN-RELATED"/>
    <property type="match status" value="1"/>
</dbReference>
<evidence type="ECO:0000256" key="1">
    <source>
        <dbReference type="ARBA" id="ARBA00001946"/>
    </source>
</evidence>
<dbReference type="InterPro" id="IPR036965">
    <property type="entry name" value="Terpene_synth_N_sf"/>
</dbReference>
<dbReference type="InterPro" id="IPR005630">
    <property type="entry name" value="Terpene_synthase_metal-bd"/>
</dbReference>
<keyword evidence="3" id="KW-0460">Magnesium</keyword>
<protein>
    <recommendedName>
        <fullName evidence="5">Terpene synthase metal-binding domain-containing protein</fullName>
    </recommendedName>
</protein>
<evidence type="ECO:0000259" key="5">
    <source>
        <dbReference type="Pfam" id="PF03936"/>
    </source>
</evidence>
<evidence type="ECO:0000256" key="3">
    <source>
        <dbReference type="ARBA" id="ARBA00022842"/>
    </source>
</evidence>
<evidence type="ECO:0000256" key="2">
    <source>
        <dbReference type="ARBA" id="ARBA00022723"/>
    </source>
</evidence>
<dbReference type="InterPro" id="IPR050148">
    <property type="entry name" value="Terpene_synthase-like"/>
</dbReference>
<sequence length="362" mass="40883">MIVSKFNDSQVKPRRSANYHPSIWDNNLIKSFTTPYSYEFHGTRLEGLKQEAKNLLTSTKDPAVLLKLMDSMQRLGVAYHFENEIEEVIGIQNPHVTTDLYTTALQFRILRERGFPIGSGSLDELGYFTDAVDRWELKAMENLPEYMKVCYVALLDFANETVCGVIKDHGLNTLPYVKAEWANLCRSYLKEARWFYSGYIPTVDEYLENACISVGGQAAIVHAYILYGCTLTKDSLDCFKNGSELIYWSSLITRLSDDLGTSEAESKRGDVAKSIQCYMVHEGVPEVEAKHRIKELINYSWKKVNKEIAQNGNALPKSIVKMSLNMARTAQCIFQNGDGIGTSTGEMKDHLSSLIVKPIPIE</sequence>
<dbReference type="GO" id="GO:0000287">
    <property type="term" value="F:magnesium ion binding"/>
    <property type="evidence" value="ECO:0007669"/>
    <property type="project" value="InterPro"/>
</dbReference>